<accession>A0A409YPD8</accession>
<comment type="similarity">
    <text evidence="2">Belongs to the RRG9 family.</text>
</comment>
<keyword evidence="6" id="KW-1185">Reference proteome</keyword>
<dbReference type="STRING" id="231916.A0A409YPD8"/>
<dbReference type="Proteomes" id="UP000284706">
    <property type="component" value="Unassembled WGS sequence"/>
</dbReference>
<evidence type="ECO:0000313" key="6">
    <source>
        <dbReference type="Proteomes" id="UP000284706"/>
    </source>
</evidence>
<organism evidence="5 6">
    <name type="scientific">Gymnopilus dilepis</name>
    <dbReference type="NCBI Taxonomy" id="231916"/>
    <lineage>
        <taxon>Eukaryota</taxon>
        <taxon>Fungi</taxon>
        <taxon>Dikarya</taxon>
        <taxon>Basidiomycota</taxon>
        <taxon>Agaricomycotina</taxon>
        <taxon>Agaricomycetes</taxon>
        <taxon>Agaricomycetidae</taxon>
        <taxon>Agaricales</taxon>
        <taxon>Agaricineae</taxon>
        <taxon>Hymenogastraceae</taxon>
        <taxon>Gymnopilus</taxon>
    </lineage>
</organism>
<protein>
    <recommendedName>
        <fullName evidence="3">Required for respiratory growth protein 9, mitochondrial</fullName>
    </recommendedName>
</protein>
<proteinExistence type="inferred from homology"/>
<evidence type="ECO:0000256" key="2">
    <source>
        <dbReference type="ARBA" id="ARBA00010895"/>
    </source>
</evidence>
<dbReference type="Pfam" id="PF06413">
    <property type="entry name" value="Neugrin"/>
    <property type="match status" value="1"/>
</dbReference>
<dbReference type="GO" id="GO:0005634">
    <property type="term" value="C:nucleus"/>
    <property type="evidence" value="ECO:0007669"/>
    <property type="project" value="TreeGrafter"/>
</dbReference>
<dbReference type="InterPro" id="IPR010487">
    <property type="entry name" value="NGRN/Rrg9"/>
</dbReference>
<dbReference type="EMBL" id="NHYE01000556">
    <property type="protein sequence ID" value="PPR04861.1"/>
    <property type="molecule type" value="Genomic_DNA"/>
</dbReference>
<dbReference type="InParanoid" id="A0A409YPD8"/>
<evidence type="ECO:0000313" key="5">
    <source>
        <dbReference type="EMBL" id="PPR04861.1"/>
    </source>
</evidence>
<evidence type="ECO:0000256" key="1">
    <source>
        <dbReference type="ARBA" id="ARBA00003548"/>
    </source>
</evidence>
<gene>
    <name evidence="5" type="ORF">CVT26_012693</name>
</gene>
<feature type="region of interest" description="Disordered" evidence="4">
    <location>
        <begin position="60"/>
        <end position="88"/>
    </location>
</feature>
<dbReference type="AlphaFoldDB" id="A0A409YPD8"/>
<evidence type="ECO:0000256" key="3">
    <source>
        <dbReference type="ARBA" id="ARBA00013566"/>
    </source>
</evidence>
<dbReference type="PANTHER" id="PTHR13475">
    <property type="entry name" value="NEUGRIN"/>
    <property type="match status" value="1"/>
</dbReference>
<dbReference type="PANTHER" id="PTHR13475:SF3">
    <property type="entry name" value="NEUGRIN"/>
    <property type="match status" value="1"/>
</dbReference>
<sequence length="226" mass="26439">MASWLRFAGLHRTCVRRAASRYYTTETPFQKAASKWHLEGIPRPRSILEDDDAVVDLSEDNEAVDGRDPNATPAHLRKPSGKPTPQEFKAHREAMRKAFPEGWSPPRKLSREAMDALRQLNRIDPETFTTPVLADKFRISPEAVRRILRSKWEPTAEKRTKLAIKERERKLAFMDQRRTKEREETARLHELQKMLRKDRYIERKNGSDPPDQAHRGLGLRDTFEFQ</sequence>
<comment type="function">
    <text evidence="1">Required for respiratory activity and maintenance and expression of the mitochondrial genome.</text>
</comment>
<dbReference type="OrthoDB" id="5578174at2759"/>
<feature type="compositionally biased region" description="Basic and acidic residues" evidence="4">
    <location>
        <begin position="198"/>
        <end position="214"/>
    </location>
</feature>
<name>A0A409YPD8_9AGAR</name>
<evidence type="ECO:0000256" key="4">
    <source>
        <dbReference type="SAM" id="MobiDB-lite"/>
    </source>
</evidence>
<reference evidence="5 6" key="1">
    <citation type="journal article" date="2018" name="Evol. Lett.">
        <title>Horizontal gene cluster transfer increased hallucinogenic mushroom diversity.</title>
        <authorList>
            <person name="Reynolds H.T."/>
            <person name="Vijayakumar V."/>
            <person name="Gluck-Thaler E."/>
            <person name="Korotkin H.B."/>
            <person name="Matheny P.B."/>
            <person name="Slot J.C."/>
        </authorList>
    </citation>
    <scope>NUCLEOTIDE SEQUENCE [LARGE SCALE GENOMIC DNA]</scope>
    <source>
        <strain evidence="5 6">SRW20</strain>
    </source>
</reference>
<comment type="caution">
    <text evidence="5">The sequence shown here is derived from an EMBL/GenBank/DDBJ whole genome shotgun (WGS) entry which is preliminary data.</text>
</comment>
<feature type="region of interest" description="Disordered" evidence="4">
    <location>
        <begin position="198"/>
        <end position="226"/>
    </location>
</feature>